<reference evidence="3" key="1">
    <citation type="submission" date="2022-11" db="UniProtKB">
        <authorList>
            <consortium name="WormBaseParasite"/>
        </authorList>
    </citation>
    <scope>IDENTIFICATION</scope>
</reference>
<evidence type="ECO:0000313" key="3">
    <source>
        <dbReference type="WBParaSite" id="maker-E.canG7_contigs_2145-snap-gene-0.53-mRNA-1"/>
    </source>
</evidence>
<evidence type="ECO:0000313" key="2">
    <source>
        <dbReference type="Proteomes" id="UP000887562"/>
    </source>
</evidence>
<dbReference type="Proteomes" id="UP000887562">
    <property type="component" value="Unplaced"/>
</dbReference>
<feature type="compositionally biased region" description="Low complexity" evidence="1">
    <location>
        <begin position="22"/>
        <end position="50"/>
    </location>
</feature>
<dbReference type="WBParaSite" id="maker-E.canG7_contigs_2145-snap-gene-0.53-mRNA-1">
    <property type="protein sequence ID" value="maker-E.canG7_contigs_2145-snap-gene-0.53-mRNA-1"/>
    <property type="gene ID" value="EcG7_02438"/>
</dbReference>
<feature type="region of interest" description="Disordered" evidence="1">
    <location>
        <begin position="1"/>
        <end position="56"/>
    </location>
</feature>
<protein>
    <submittedName>
        <fullName evidence="3">Uncharacterized protein</fullName>
    </submittedName>
</protein>
<organism evidence="2 3">
    <name type="scientific">Echinococcus canadensis</name>
    <dbReference type="NCBI Taxonomy" id="519352"/>
    <lineage>
        <taxon>Eukaryota</taxon>
        <taxon>Metazoa</taxon>
        <taxon>Spiralia</taxon>
        <taxon>Lophotrochozoa</taxon>
        <taxon>Platyhelminthes</taxon>
        <taxon>Cestoda</taxon>
        <taxon>Eucestoda</taxon>
        <taxon>Cyclophyllidea</taxon>
        <taxon>Taeniidae</taxon>
        <taxon>Echinococcus</taxon>
        <taxon>Echinococcus canadensis group</taxon>
    </lineage>
</organism>
<sequence length="152" mass="16996">MEGSVGWLVGGRTDGRKEDGGTRPTCPTSRSPTAHLADPSQRPIQPPIQQYARGPQPRLLHGPRCCSVLTSYWNITLRLRYQLTRGIFLPPYVGMHGTTALDRCKVGMKKMLHLTLPLVHSDCFCIGKLDPRSSTEIKADVFRAQNNTFYDD</sequence>
<keyword evidence="2" id="KW-1185">Reference proteome</keyword>
<dbReference type="AlphaFoldDB" id="A0A915EXF6"/>
<proteinExistence type="predicted"/>
<evidence type="ECO:0000256" key="1">
    <source>
        <dbReference type="SAM" id="MobiDB-lite"/>
    </source>
</evidence>
<name>A0A915EXF6_9CEST</name>
<accession>A0A915EXF6</accession>